<dbReference type="InterPro" id="IPR044560">
    <property type="entry name" value="MOase"/>
</dbReference>
<evidence type="ECO:0000256" key="1">
    <source>
        <dbReference type="ARBA" id="ARBA00023002"/>
    </source>
</evidence>
<dbReference type="EMBL" id="CM029054">
    <property type="protein sequence ID" value="KAG2543393.1"/>
    <property type="molecule type" value="Genomic_DNA"/>
</dbReference>
<dbReference type="PRINTS" id="PR00420">
    <property type="entry name" value="RNGMNOXGNASE"/>
</dbReference>
<dbReference type="GO" id="GO:0004497">
    <property type="term" value="F:monooxygenase activity"/>
    <property type="evidence" value="ECO:0007669"/>
    <property type="project" value="UniProtKB-KW"/>
</dbReference>
<accession>A0A8T0N3E5</accession>
<dbReference type="PANTHER" id="PTHR45934:SF28">
    <property type="entry name" value="OS03G0153100 PROTEIN"/>
    <property type="match status" value="1"/>
</dbReference>
<evidence type="ECO:0000259" key="4">
    <source>
        <dbReference type="Pfam" id="PF01494"/>
    </source>
</evidence>
<keyword evidence="2" id="KW-0503">Monooxygenase</keyword>
<name>A0A8T0N3E5_PANVG</name>
<evidence type="ECO:0000313" key="6">
    <source>
        <dbReference type="Proteomes" id="UP000823388"/>
    </source>
</evidence>
<comment type="caution">
    <text evidence="5">The sequence shown here is derived from an EMBL/GenBank/DDBJ whole genome shotgun (WGS) entry which is preliminary data.</text>
</comment>
<sequence length="408" mass="43880">MQPKDAAEDIVIAGAGLAGLAAALGLHRKGVRSLVLESSPSLRASGFAFATWKNAFRALDALGVGDKIREQHLQVQALRVVASATGEIVREADFTQQGKRGALEIRCVRRDLLLQALEGELPKGTIRYSSKIVSIEEDGNIKILQLADGSVLRAKVLIGCDGINSVVAKWLGLAKPSYSGRSAARGLAHYPDGHGFEPKFLMFIGNGFRSGMLPCNRTEIYWFFTWTPSEHDKGADESAAKMKQFVLDKLRGSKVPQEALAVIDKSEMSDVLAAPLRFRPPLSLVTGSISKGNVCVAGDALHPMTPDLGQGGCSALEDGVVLARCLGEALAVKDAKGGSAEKERIEAGLRQYARIRRWRSVELIATAYTIGFIQQSDNAIVSFLRDKFLSGVLAGRLLKMADYDCGAL</sequence>
<dbReference type="SUPFAM" id="SSF51905">
    <property type="entry name" value="FAD/NAD(P)-binding domain"/>
    <property type="match status" value="1"/>
</dbReference>
<dbReference type="Pfam" id="PF01494">
    <property type="entry name" value="FAD_binding_3"/>
    <property type="match status" value="1"/>
</dbReference>
<dbReference type="PANTHER" id="PTHR45934">
    <property type="entry name" value="FAD/NAD(P)-BINDING OXIDOREDUCTASE FAMILY PROTEIN"/>
    <property type="match status" value="1"/>
</dbReference>
<protein>
    <recommendedName>
        <fullName evidence="4">FAD-binding domain-containing protein</fullName>
    </recommendedName>
</protein>
<dbReference type="Proteomes" id="UP000823388">
    <property type="component" value="Chromosome 9N"/>
</dbReference>
<comment type="similarity">
    <text evidence="3">Belongs to the 3-hydroxybenzoate 6-hydroxylase family.</text>
</comment>
<gene>
    <name evidence="5" type="ORF">PVAP13_9NG743400</name>
</gene>
<dbReference type="InterPro" id="IPR002938">
    <property type="entry name" value="FAD-bd"/>
</dbReference>
<feature type="domain" description="FAD-binding" evidence="4">
    <location>
        <begin position="9"/>
        <end position="331"/>
    </location>
</feature>
<keyword evidence="1" id="KW-0560">Oxidoreductase</keyword>
<organism evidence="5 6">
    <name type="scientific">Panicum virgatum</name>
    <name type="common">Blackwell switchgrass</name>
    <dbReference type="NCBI Taxonomy" id="38727"/>
    <lineage>
        <taxon>Eukaryota</taxon>
        <taxon>Viridiplantae</taxon>
        <taxon>Streptophyta</taxon>
        <taxon>Embryophyta</taxon>
        <taxon>Tracheophyta</taxon>
        <taxon>Spermatophyta</taxon>
        <taxon>Magnoliopsida</taxon>
        <taxon>Liliopsida</taxon>
        <taxon>Poales</taxon>
        <taxon>Poaceae</taxon>
        <taxon>PACMAD clade</taxon>
        <taxon>Panicoideae</taxon>
        <taxon>Panicodae</taxon>
        <taxon>Paniceae</taxon>
        <taxon>Panicinae</taxon>
        <taxon>Panicum</taxon>
        <taxon>Panicum sect. Hiantes</taxon>
    </lineage>
</organism>
<keyword evidence="6" id="KW-1185">Reference proteome</keyword>
<reference evidence="5 6" key="1">
    <citation type="submission" date="2020-05" db="EMBL/GenBank/DDBJ databases">
        <title>WGS assembly of Panicum virgatum.</title>
        <authorList>
            <person name="Lovell J.T."/>
            <person name="Jenkins J."/>
            <person name="Shu S."/>
            <person name="Juenger T.E."/>
            <person name="Schmutz J."/>
        </authorList>
    </citation>
    <scope>NUCLEOTIDE SEQUENCE [LARGE SCALE GENOMIC DNA]</scope>
    <source>
        <strain evidence="6">cv. AP13</strain>
    </source>
</reference>
<evidence type="ECO:0000313" key="5">
    <source>
        <dbReference type="EMBL" id="KAG2543393.1"/>
    </source>
</evidence>
<dbReference type="GO" id="GO:0071949">
    <property type="term" value="F:FAD binding"/>
    <property type="evidence" value="ECO:0007669"/>
    <property type="project" value="InterPro"/>
</dbReference>
<dbReference type="Gene3D" id="3.50.50.60">
    <property type="entry name" value="FAD/NAD(P)-binding domain"/>
    <property type="match status" value="1"/>
</dbReference>
<evidence type="ECO:0000256" key="2">
    <source>
        <dbReference type="ARBA" id="ARBA00023033"/>
    </source>
</evidence>
<proteinExistence type="inferred from homology"/>
<dbReference type="InterPro" id="IPR036188">
    <property type="entry name" value="FAD/NAD-bd_sf"/>
</dbReference>
<evidence type="ECO:0000256" key="3">
    <source>
        <dbReference type="ARBA" id="ARBA00024018"/>
    </source>
</evidence>
<dbReference type="AlphaFoldDB" id="A0A8T0N3E5"/>